<comment type="pathway">
    <text evidence="1">Antibiotic biosynthesis.</text>
</comment>
<sequence>MVKHAPNSLIREIIRAAGGHDADLKDLAARYAPADIVRVLLDEITTRCPAPVNDVPVLVELAVRAGDQLFPTYLYVLKGGPVRLATKDEAFVAMRVEYELGELARELFGPVRENVTGVRRTTLFPYVTDAQSEGEEDSGAEHIGTHFLAAQQGSQTVLAGCHSHKPDLSELSSRYLTPKWGSLHWFTPHYDRHFSSYRDQQVRVLEIGIGGYKHPEWGGGSLRMWKHFFHRGEIYGLDIVDKSHFDAPRITTLRGDQSDPDYLRSIAEEYGPFDIVIDDGSHINDHIRTSFQALFPHVRPGGLYVIEDLWTAYWSGFGGNEDPKQYSGTSLGLLKSLVDSIQHEELPQAGGHRPGYVDQHVVGMHLYHNLAFIEKGINAEGGIPPWIPRDFETLVAVSSGGHE</sequence>
<evidence type="ECO:0000256" key="1">
    <source>
        <dbReference type="ARBA" id="ARBA00004792"/>
    </source>
</evidence>
<dbReference type="Gene3D" id="3.30.1050.30">
    <property type="match status" value="1"/>
</dbReference>
<keyword evidence="5" id="KW-0045">Antibiotic biosynthesis</keyword>
<evidence type="ECO:0000256" key="5">
    <source>
        <dbReference type="ARBA" id="ARBA00023194"/>
    </source>
</evidence>
<name>A0A172MB27_9ACTN</name>
<proteinExistence type="predicted"/>
<dbReference type="EMBL" id="KU568466">
    <property type="protein sequence ID" value="ANC94969.1"/>
    <property type="molecule type" value="Genomic_DNA"/>
</dbReference>
<dbReference type="Pfam" id="PF17843">
    <property type="entry name" value="MycE_N"/>
    <property type="match status" value="1"/>
</dbReference>
<protein>
    <submittedName>
        <fullName evidence="7">AlmEIV</fullName>
    </submittedName>
</protein>
<gene>
    <name evidence="7" type="primary">almEIV</name>
</gene>
<feature type="domain" description="Methyltransferase MycE N-terminal" evidence="6">
    <location>
        <begin position="10"/>
        <end position="119"/>
    </location>
</feature>
<evidence type="ECO:0000256" key="4">
    <source>
        <dbReference type="ARBA" id="ARBA00022691"/>
    </source>
</evidence>
<evidence type="ECO:0000256" key="3">
    <source>
        <dbReference type="ARBA" id="ARBA00022679"/>
    </source>
</evidence>
<dbReference type="GO" id="GO:0008168">
    <property type="term" value="F:methyltransferase activity"/>
    <property type="evidence" value="ECO:0007669"/>
    <property type="project" value="UniProtKB-KW"/>
</dbReference>
<evidence type="ECO:0000313" key="7">
    <source>
        <dbReference type="EMBL" id="ANC94969.1"/>
    </source>
</evidence>
<dbReference type="InterPro" id="IPR029063">
    <property type="entry name" value="SAM-dependent_MTases_sf"/>
</dbReference>
<dbReference type="GO" id="GO:0017000">
    <property type="term" value="P:antibiotic biosynthetic process"/>
    <property type="evidence" value="ECO:0007669"/>
    <property type="project" value="UniProtKB-KW"/>
</dbReference>
<organism evidence="7">
    <name type="scientific">Streptomyces sp. A1(2016)</name>
    <dbReference type="NCBI Taxonomy" id="1846204"/>
    <lineage>
        <taxon>Bacteria</taxon>
        <taxon>Bacillati</taxon>
        <taxon>Actinomycetota</taxon>
        <taxon>Actinomycetes</taxon>
        <taxon>Kitasatosporales</taxon>
        <taxon>Streptomycetaceae</taxon>
        <taxon>Streptomyces</taxon>
    </lineage>
</organism>
<keyword evidence="2" id="KW-0489">Methyltransferase</keyword>
<keyword evidence="4" id="KW-0949">S-adenosyl-L-methionine</keyword>
<dbReference type="AlphaFoldDB" id="A0A172MB27"/>
<dbReference type="InterPro" id="IPR040800">
    <property type="entry name" value="MycE_N"/>
</dbReference>
<evidence type="ECO:0000259" key="6">
    <source>
        <dbReference type="Pfam" id="PF17843"/>
    </source>
</evidence>
<dbReference type="FunFam" id="3.40.50.150:FF:000651">
    <property type="entry name" value="Mycinamicin VI 2''-O-methyltransferase"/>
    <property type="match status" value="1"/>
</dbReference>
<reference evidence="7" key="1">
    <citation type="submission" date="2016-01" db="EMBL/GenBank/DDBJ databases">
        <title>Biosynthesis of aldgamycin: genetic basis for the biosynthesis of two related 4,6-dideoxy sugars D-chalcose and D-aldgarose.</title>
        <authorList>
            <person name="Tang X."/>
        </authorList>
    </citation>
    <scope>NUCLEOTIDE SEQUENCE</scope>
    <source>
        <strain evidence="7">A1</strain>
    </source>
</reference>
<evidence type="ECO:0000256" key="2">
    <source>
        <dbReference type="ARBA" id="ARBA00022603"/>
    </source>
</evidence>
<dbReference type="Gene3D" id="3.40.50.150">
    <property type="entry name" value="Vaccinia Virus protein VP39"/>
    <property type="match status" value="1"/>
</dbReference>
<accession>A0A172MB27</accession>
<keyword evidence="3" id="KW-0808">Transferase</keyword>
<dbReference type="SUPFAM" id="SSF53335">
    <property type="entry name" value="S-adenosyl-L-methionine-dependent methyltransferases"/>
    <property type="match status" value="1"/>
</dbReference>
<dbReference type="GO" id="GO:0032259">
    <property type="term" value="P:methylation"/>
    <property type="evidence" value="ECO:0007669"/>
    <property type="project" value="UniProtKB-KW"/>
</dbReference>